<evidence type="ECO:0000313" key="1">
    <source>
        <dbReference type="EMBL" id="SHI74034.1"/>
    </source>
</evidence>
<dbReference type="AlphaFoldDB" id="A0A1M6DL43"/>
<evidence type="ECO:0000313" key="2">
    <source>
        <dbReference type="Proteomes" id="UP000184512"/>
    </source>
</evidence>
<organism evidence="1 2">
    <name type="scientific">Tessaracoccus bendigoensis DSM 12906</name>
    <dbReference type="NCBI Taxonomy" id="1123357"/>
    <lineage>
        <taxon>Bacteria</taxon>
        <taxon>Bacillati</taxon>
        <taxon>Actinomycetota</taxon>
        <taxon>Actinomycetes</taxon>
        <taxon>Propionibacteriales</taxon>
        <taxon>Propionibacteriaceae</taxon>
        <taxon>Tessaracoccus</taxon>
    </lineage>
</organism>
<keyword evidence="2" id="KW-1185">Reference proteome</keyword>
<proteinExistence type="predicted"/>
<dbReference type="RefSeq" id="WP_073186407.1">
    <property type="nucleotide sequence ID" value="NZ_FQZG01000013.1"/>
</dbReference>
<sequence length="218" mass="23032">MTDPTSQASGPSAVAVNSEMLTGPAGLIVGVGSGGPVTLRLFRQQPTRLFLATPEYMAWLVAFRAMCLGAHLSVLVEDHRPWLMLADTVRACGGTIDLLRGTENIPGRGRPYRPSLIVDGMDAVSANDRIGAWQALVSLGDPEESRAVGDLRAADVALISPLTTKGSEHLRRAYALSSGQARAATDLGEAEAVLAGVRRVMRVPVVPSPTEHRLLFGG</sequence>
<name>A0A1M6DL43_9ACTN</name>
<dbReference type="STRING" id="1123357.SAMN02745244_00960"/>
<dbReference type="Proteomes" id="UP000184512">
    <property type="component" value="Unassembled WGS sequence"/>
</dbReference>
<dbReference type="OrthoDB" id="5189601at2"/>
<gene>
    <name evidence="1" type="ORF">SAMN02745244_00960</name>
</gene>
<reference evidence="2" key="1">
    <citation type="submission" date="2016-11" db="EMBL/GenBank/DDBJ databases">
        <authorList>
            <person name="Varghese N."/>
            <person name="Submissions S."/>
        </authorList>
    </citation>
    <scope>NUCLEOTIDE SEQUENCE [LARGE SCALE GENOMIC DNA]</scope>
    <source>
        <strain evidence="2">DSM 12906</strain>
    </source>
</reference>
<protein>
    <submittedName>
        <fullName evidence="1">Uncharacterized protein</fullName>
    </submittedName>
</protein>
<dbReference type="EMBL" id="FQZG01000013">
    <property type="protein sequence ID" value="SHI74034.1"/>
    <property type="molecule type" value="Genomic_DNA"/>
</dbReference>
<accession>A0A1M6DL43</accession>